<dbReference type="EMBL" id="DYZA01000035">
    <property type="protein sequence ID" value="HJD96399.1"/>
    <property type="molecule type" value="Genomic_DNA"/>
</dbReference>
<name>A0A921AUL6_9BACT</name>
<dbReference type="AlphaFoldDB" id="A0A921AUL6"/>
<protein>
    <submittedName>
        <fullName evidence="1">Uncharacterized protein</fullName>
    </submittedName>
</protein>
<comment type="caution">
    <text evidence="1">The sequence shown here is derived from an EMBL/GenBank/DDBJ whole genome shotgun (WGS) entry which is preliminary data.</text>
</comment>
<evidence type="ECO:0000313" key="1">
    <source>
        <dbReference type="EMBL" id="HJD96399.1"/>
    </source>
</evidence>
<accession>A0A921AUL6</accession>
<gene>
    <name evidence="1" type="ORF">K8W16_01965</name>
</gene>
<dbReference type="RefSeq" id="WP_304120689.1">
    <property type="nucleotide sequence ID" value="NZ_DYZA01000035.1"/>
</dbReference>
<dbReference type="Proteomes" id="UP000698963">
    <property type="component" value="Unassembled WGS sequence"/>
</dbReference>
<reference evidence="1" key="2">
    <citation type="submission" date="2021-09" db="EMBL/GenBank/DDBJ databases">
        <authorList>
            <person name="Gilroy R."/>
        </authorList>
    </citation>
    <scope>NUCLEOTIDE SEQUENCE</scope>
    <source>
        <strain evidence="1">ChiGjej2B2-19336</strain>
    </source>
</reference>
<proteinExistence type="predicted"/>
<evidence type="ECO:0000313" key="2">
    <source>
        <dbReference type="Proteomes" id="UP000698963"/>
    </source>
</evidence>
<organism evidence="1 2">
    <name type="scientific">Mailhella massiliensis</name>
    <dbReference type="NCBI Taxonomy" id="1903261"/>
    <lineage>
        <taxon>Bacteria</taxon>
        <taxon>Pseudomonadati</taxon>
        <taxon>Thermodesulfobacteriota</taxon>
        <taxon>Desulfovibrionia</taxon>
        <taxon>Desulfovibrionales</taxon>
        <taxon>Desulfovibrionaceae</taxon>
        <taxon>Mailhella</taxon>
    </lineage>
</organism>
<sequence>MAHPISLTFGNLTHLANTLSDDTSIVVKQGGFETRGKIGTFFTRKSTNRHAGNVLFSAVRQQYGDTVADALAPRMRATRKEGKPLSARTVRDILADAAAMHQGIGRINTDMARHFVLGNTGQGDTRNLDAAFDTFCAERDIDPAARQELKNRFGEAVLKAAKNETQKILSYQDLSEMVRTGSLTAMKKAWNNVLVDKFMNDPAHGAGPALDACAARMNLDPTQKQEMRKVVGMAVRLEAEKAAEKGLEFNADQMFRDIADGNLTAMKNFAYACGKGPAPDSVAQSMLAWATPATAADLAMLSVQIANFGGIAAGALTSQRLGEMRNLQPDGLLSRETIWQGCFHEAMPEKLKDADFRGFNDAVFDRLSEVFQQERPESGSVASEGMTTLAAGLSLEKTVESLRHPVSVTLEDFVNRPSLTPTSELKSLQEVEESLAKDINRRGSHSPLPGYTPAISFGTVGGNVETVRIQDTSGMSEDEKALFNQGHPSSISRSLVDHARRLCGDNEIQARQLIQSMGQSGAFLVRTGSPVTGIAESEHSPLDIDIRREENGNVTMRFHKPEASPLDIDYTFTITPDGQSTLTACRIQARPAGE</sequence>
<reference evidence="1" key="1">
    <citation type="journal article" date="2021" name="PeerJ">
        <title>Extensive microbial diversity within the chicken gut microbiome revealed by metagenomics and culture.</title>
        <authorList>
            <person name="Gilroy R."/>
            <person name="Ravi A."/>
            <person name="Getino M."/>
            <person name="Pursley I."/>
            <person name="Horton D.L."/>
            <person name="Alikhan N.F."/>
            <person name="Baker D."/>
            <person name="Gharbi K."/>
            <person name="Hall N."/>
            <person name="Watson M."/>
            <person name="Adriaenssens E.M."/>
            <person name="Foster-Nyarko E."/>
            <person name="Jarju S."/>
            <person name="Secka A."/>
            <person name="Antonio M."/>
            <person name="Oren A."/>
            <person name="Chaudhuri R.R."/>
            <person name="La Ragione R."/>
            <person name="Hildebrand F."/>
            <person name="Pallen M.J."/>
        </authorList>
    </citation>
    <scope>NUCLEOTIDE SEQUENCE</scope>
    <source>
        <strain evidence="1">ChiGjej2B2-19336</strain>
    </source>
</reference>